<dbReference type="GO" id="GO:0061711">
    <property type="term" value="F:tRNA N(6)-L-threonylcarbamoyladenine synthase activity"/>
    <property type="evidence" value="ECO:0007669"/>
    <property type="project" value="UniProtKB-EC"/>
</dbReference>
<dbReference type="EMBL" id="MGFR01000001">
    <property type="protein sequence ID" value="OGM10185.1"/>
    <property type="molecule type" value="Genomic_DNA"/>
</dbReference>
<dbReference type="Proteomes" id="UP000176778">
    <property type="component" value="Unassembled WGS sequence"/>
</dbReference>
<organism evidence="10 11">
    <name type="scientific">Candidatus Woesebacteria bacterium RBG_13_46_13</name>
    <dbReference type="NCBI Taxonomy" id="1802479"/>
    <lineage>
        <taxon>Bacteria</taxon>
        <taxon>Candidatus Woeseibacteriota</taxon>
    </lineage>
</organism>
<dbReference type="HAMAP" id="MF_01445">
    <property type="entry name" value="TsaD"/>
    <property type="match status" value="1"/>
</dbReference>
<dbReference type="SUPFAM" id="SSF53067">
    <property type="entry name" value="Actin-like ATPase domain"/>
    <property type="match status" value="1"/>
</dbReference>
<comment type="catalytic activity">
    <reaction evidence="7 8">
        <text>L-threonylcarbamoyladenylate + adenosine(37) in tRNA = N(6)-L-threonylcarbamoyladenosine(37) in tRNA + AMP + H(+)</text>
        <dbReference type="Rhea" id="RHEA:37059"/>
        <dbReference type="Rhea" id="RHEA-COMP:10162"/>
        <dbReference type="Rhea" id="RHEA-COMP:10163"/>
        <dbReference type="ChEBI" id="CHEBI:15378"/>
        <dbReference type="ChEBI" id="CHEBI:73682"/>
        <dbReference type="ChEBI" id="CHEBI:74411"/>
        <dbReference type="ChEBI" id="CHEBI:74418"/>
        <dbReference type="ChEBI" id="CHEBI:456215"/>
        <dbReference type="EC" id="2.3.1.234"/>
    </reaction>
</comment>
<comment type="caution">
    <text evidence="10">The sequence shown here is derived from an EMBL/GenBank/DDBJ whole genome shotgun (WGS) entry which is preliminary data.</text>
</comment>
<evidence type="ECO:0000259" key="9">
    <source>
        <dbReference type="Pfam" id="PF00814"/>
    </source>
</evidence>
<evidence type="ECO:0000256" key="3">
    <source>
        <dbReference type="ARBA" id="ARBA00022694"/>
    </source>
</evidence>
<evidence type="ECO:0000256" key="8">
    <source>
        <dbReference type="HAMAP-Rule" id="MF_01445"/>
    </source>
</evidence>
<feature type="binding site" evidence="8">
    <location>
        <begin position="134"/>
        <end position="138"/>
    </location>
    <ligand>
        <name>substrate</name>
    </ligand>
</feature>
<feature type="binding site" evidence="8">
    <location>
        <position position="180"/>
    </location>
    <ligand>
        <name>substrate</name>
    </ligand>
</feature>
<dbReference type="GO" id="GO:0005506">
    <property type="term" value="F:iron ion binding"/>
    <property type="evidence" value="ECO:0007669"/>
    <property type="project" value="UniProtKB-UniRule"/>
</dbReference>
<feature type="domain" description="Gcp-like" evidence="9">
    <location>
        <begin position="23"/>
        <end position="312"/>
    </location>
</feature>
<dbReference type="FunFam" id="3.30.420.40:FF:000012">
    <property type="entry name" value="tRNA N6-adenosine threonylcarbamoyltransferase"/>
    <property type="match status" value="1"/>
</dbReference>
<keyword evidence="2 8" id="KW-0808">Transferase</keyword>
<keyword evidence="4 8" id="KW-0479">Metal-binding</keyword>
<proteinExistence type="inferred from homology"/>
<dbReference type="InterPro" id="IPR017861">
    <property type="entry name" value="KAE1/TsaD"/>
</dbReference>
<gene>
    <name evidence="8" type="primary">tsaD</name>
    <name evidence="10" type="ORF">A2Y68_01970</name>
</gene>
<feature type="binding site" evidence="8">
    <location>
        <position position="115"/>
    </location>
    <ligand>
        <name>Fe cation</name>
        <dbReference type="ChEBI" id="CHEBI:24875"/>
    </ligand>
</feature>
<dbReference type="CDD" id="cd24133">
    <property type="entry name" value="ASKHA_NBD_TsaD_bac"/>
    <property type="match status" value="1"/>
</dbReference>
<dbReference type="InterPro" id="IPR043129">
    <property type="entry name" value="ATPase_NBD"/>
</dbReference>
<dbReference type="InterPro" id="IPR000905">
    <property type="entry name" value="Gcp-like_dom"/>
</dbReference>
<evidence type="ECO:0000256" key="6">
    <source>
        <dbReference type="ARBA" id="ARBA00023315"/>
    </source>
</evidence>
<evidence type="ECO:0000256" key="5">
    <source>
        <dbReference type="ARBA" id="ARBA00023004"/>
    </source>
</evidence>
<dbReference type="FunFam" id="3.30.420.40:FF:000040">
    <property type="entry name" value="tRNA N6-adenosine threonylcarbamoyltransferase"/>
    <property type="match status" value="1"/>
</dbReference>
<feature type="binding site" evidence="8">
    <location>
        <position position="306"/>
    </location>
    <ligand>
        <name>Fe cation</name>
        <dbReference type="ChEBI" id="CHEBI:24875"/>
    </ligand>
</feature>
<evidence type="ECO:0000256" key="4">
    <source>
        <dbReference type="ARBA" id="ARBA00022723"/>
    </source>
</evidence>
<keyword evidence="1 8" id="KW-0963">Cytoplasm</keyword>
<evidence type="ECO:0000313" key="10">
    <source>
        <dbReference type="EMBL" id="OGM10185.1"/>
    </source>
</evidence>
<evidence type="ECO:0000256" key="1">
    <source>
        <dbReference type="ARBA" id="ARBA00022490"/>
    </source>
</evidence>
<dbReference type="Gene3D" id="3.30.420.40">
    <property type="match status" value="2"/>
</dbReference>
<dbReference type="PANTHER" id="PTHR11735">
    <property type="entry name" value="TRNA N6-ADENOSINE THREONYLCARBAMOYLTRANSFERASE"/>
    <property type="match status" value="1"/>
</dbReference>
<evidence type="ECO:0000256" key="7">
    <source>
        <dbReference type="ARBA" id="ARBA00048117"/>
    </source>
</evidence>
<keyword evidence="5 8" id="KW-0408">Iron</keyword>
<feature type="binding site" evidence="8">
    <location>
        <position position="276"/>
    </location>
    <ligand>
        <name>substrate</name>
    </ligand>
</feature>
<dbReference type="PRINTS" id="PR00789">
    <property type="entry name" value="OSIALOPTASE"/>
</dbReference>
<name>A0A1F7X7A6_9BACT</name>
<comment type="caution">
    <text evidence="8">Lacks conserved residue(s) required for the propagation of feature annotation.</text>
</comment>
<evidence type="ECO:0000313" key="11">
    <source>
        <dbReference type="Proteomes" id="UP000176778"/>
    </source>
</evidence>
<dbReference type="EC" id="2.3.1.234" evidence="8"/>
<sequence length="339" mass="36234">MKILGIETSCDETAAAVVENGAKILSSVVASSAEMHAKTGGVIPEAAARAQVVSVLPVLQEALAEAKCEMEEIDVIATTVGPGLVGSLLVGVETAKTLAYLYQKPIVPVNHLLAHIYANWLGGPAPEFPAIALVVSGGHTDLVLMKTHGKLEWIGGTRDDAAGEAFDKSARLLGLAYPGGPAIAATAEKFEFPNSNFKLKLFPRPMIDEPNFDFSFSGLKTAVLRATQDKNLGISREQMAAELQEAIVDVLVTKTLRAVWEFKPKSLLLAGGVSANERLREAFESKIKHLKLKVNFRVPAPNLCTDNAGYIAACAYFCHFPVAWESLETKPDLGINGQV</sequence>
<dbReference type="InterPro" id="IPR022450">
    <property type="entry name" value="TsaD"/>
</dbReference>
<evidence type="ECO:0000256" key="2">
    <source>
        <dbReference type="ARBA" id="ARBA00022679"/>
    </source>
</evidence>
<comment type="similarity">
    <text evidence="8">Belongs to the KAE1 / TsaD family.</text>
</comment>
<dbReference type="STRING" id="1802479.A2Y68_01970"/>
<dbReference type="PROSITE" id="PS01016">
    <property type="entry name" value="GLYCOPROTEASE"/>
    <property type="match status" value="1"/>
</dbReference>
<feature type="binding site" evidence="8">
    <location>
        <position position="167"/>
    </location>
    <ligand>
        <name>substrate</name>
    </ligand>
</feature>
<dbReference type="NCBIfam" id="TIGR03723">
    <property type="entry name" value="T6A_TsaD_YgjD"/>
    <property type="match status" value="1"/>
</dbReference>
<keyword evidence="6 8" id="KW-0012">Acyltransferase</keyword>
<dbReference type="AlphaFoldDB" id="A0A1F7X7A6"/>
<comment type="subcellular location">
    <subcellularLocation>
        <location evidence="8">Cytoplasm</location>
    </subcellularLocation>
</comment>
<dbReference type="InterPro" id="IPR017860">
    <property type="entry name" value="Peptidase_M22_CS"/>
</dbReference>
<dbReference type="Pfam" id="PF00814">
    <property type="entry name" value="TsaD"/>
    <property type="match status" value="1"/>
</dbReference>
<dbReference type="GO" id="GO:0005737">
    <property type="term" value="C:cytoplasm"/>
    <property type="evidence" value="ECO:0007669"/>
    <property type="project" value="UniProtKB-SubCell"/>
</dbReference>
<keyword evidence="3 8" id="KW-0819">tRNA processing</keyword>
<reference evidence="10 11" key="1">
    <citation type="journal article" date="2016" name="Nat. Commun.">
        <title>Thousands of microbial genomes shed light on interconnected biogeochemical processes in an aquifer system.</title>
        <authorList>
            <person name="Anantharaman K."/>
            <person name="Brown C.T."/>
            <person name="Hug L.A."/>
            <person name="Sharon I."/>
            <person name="Castelle C.J."/>
            <person name="Probst A.J."/>
            <person name="Thomas B.C."/>
            <person name="Singh A."/>
            <person name="Wilkins M.J."/>
            <person name="Karaoz U."/>
            <person name="Brodie E.L."/>
            <person name="Williams K.H."/>
            <person name="Hubbard S.S."/>
            <person name="Banfield J.F."/>
        </authorList>
    </citation>
    <scope>NUCLEOTIDE SEQUENCE [LARGE SCALE GENOMIC DNA]</scope>
</reference>
<dbReference type="GO" id="GO:0002949">
    <property type="term" value="P:tRNA threonylcarbamoyladenosine modification"/>
    <property type="evidence" value="ECO:0007669"/>
    <property type="project" value="UniProtKB-UniRule"/>
</dbReference>
<accession>A0A1F7X7A6</accession>
<comment type="cofactor">
    <cofactor evidence="8">
        <name>Fe(2+)</name>
        <dbReference type="ChEBI" id="CHEBI:29033"/>
    </cofactor>
    <text evidence="8">Binds 1 Fe(2+) ion per subunit.</text>
</comment>
<dbReference type="NCBIfam" id="TIGR00329">
    <property type="entry name" value="gcp_kae1"/>
    <property type="match status" value="1"/>
</dbReference>
<dbReference type="PANTHER" id="PTHR11735:SF6">
    <property type="entry name" value="TRNA N6-ADENOSINE THREONYLCARBAMOYLTRANSFERASE, MITOCHONDRIAL"/>
    <property type="match status" value="1"/>
</dbReference>
<feature type="binding site" evidence="8">
    <location>
        <position position="111"/>
    </location>
    <ligand>
        <name>Fe cation</name>
        <dbReference type="ChEBI" id="CHEBI:24875"/>
    </ligand>
</feature>
<protein>
    <recommendedName>
        <fullName evidence="8">tRNA N6-adenosine threonylcarbamoyltransferase</fullName>
        <ecNumber evidence="8">2.3.1.234</ecNumber>
    </recommendedName>
    <alternativeName>
        <fullName evidence="8">N6-L-threonylcarbamoyladenine synthase</fullName>
        <shortName evidence="8">t(6)A synthase</shortName>
    </alternativeName>
    <alternativeName>
        <fullName evidence="8">t(6)A37 threonylcarbamoyladenosine biosynthesis protein TsaD</fullName>
    </alternativeName>
    <alternativeName>
        <fullName evidence="8">tRNA threonylcarbamoyladenosine biosynthesis protein TsaD</fullName>
    </alternativeName>
</protein>
<comment type="function">
    <text evidence="8">Required for the formation of a threonylcarbamoyl group on adenosine at position 37 (t(6)A37) in tRNAs that read codons beginning with adenine. Is involved in the transfer of the threonylcarbamoyl moiety of threonylcarbamoyl-AMP (TC-AMP) to the N6 group of A37, together with TsaE and TsaB. TsaD likely plays a direct catalytic role in this reaction.</text>
</comment>